<protein>
    <submittedName>
        <fullName evidence="2">Uncharacterized protein</fullName>
    </submittedName>
</protein>
<keyword evidence="3" id="KW-1185">Reference proteome</keyword>
<accession>A0A8T0QWR8</accession>
<feature type="compositionally biased region" description="Low complexity" evidence="1">
    <location>
        <begin position="34"/>
        <end position="44"/>
    </location>
</feature>
<gene>
    <name evidence="2" type="ORF">PVAP13_6NG105709</name>
</gene>
<evidence type="ECO:0000313" key="3">
    <source>
        <dbReference type="Proteomes" id="UP000823388"/>
    </source>
</evidence>
<comment type="caution">
    <text evidence="2">The sequence shown here is derived from an EMBL/GenBank/DDBJ whole genome shotgun (WGS) entry which is preliminary data.</text>
</comment>
<name>A0A8T0QWR8_PANVG</name>
<feature type="region of interest" description="Disordered" evidence="1">
    <location>
        <begin position="19"/>
        <end position="44"/>
    </location>
</feature>
<evidence type="ECO:0000256" key="1">
    <source>
        <dbReference type="SAM" id="MobiDB-lite"/>
    </source>
</evidence>
<organism evidence="2 3">
    <name type="scientific">Panicum virgatum</name>
    <name type="common">Blackwell switchgrass</name>
    <dbReference type="NCBI Taxonomy" id="38727"/>
    <lineage>
        <taxon>Eukaryota</taxon>
        <taxon>Viridiplantae</taxon>
        <taxon>Streptophyta</taxon>
        <taxon>Embryophyta</taxon>
        <taxon>Tracheophyta</taxon>
        <taxon>Spermatophyta</taxon>
        <taxon>Magnoliopsida</taxon>
        <taxon>Liliopsida</taxon>
        <taxon>Poales</taxon>
        <taxon>Poaceae</taxon>
        <taxon>PACMAD clade</taxon>
        <taxon>Panicoideae</taxon>
        <taxon>Panicodae</taxon>
        <taxon>Paniceae</taxon>
        <taxon>Panicinae</taxon>
        <taxon>Panicum</taxon>
        <taxon>Panicum sect. Hiantes</taxon>
    </lineage>
</organism>
<dbReference type="EMBL" id="CM029048">
    <property type="protein sequence ID" value="KAG2577510.1"/>
    <property type="molecule type" value="Genomic_DNA"/>
</dbReference>
<sequence length="110" mass="11456">MLIALHFLSRGAALHWEEAQAGATPTAPPSGDAPLRPLSSSSPRLLPYSGQAGFAAAACVGFAAEERWRDEQDALFGGSNLVRYLSVPSATSLSISWTAAAVSNTLKDPT</sequence>
<reference evidence="2" key="1">
    <citation type="submission" date="2020-05" db="EMBL/GenBank/DDBJ databases">
        <title>WGS assembly of Panicum virgatum.</title>
        <authorList>
            <person name="Lovell J.T."/>
            <person name="Jenkins J."/>
            <person name="Shu S."/>
            <person name="Juenger T.E."/>
            <person name="Schmutz J."/>
        </authorList>
    </citation>
    <scope>NUCLEOTIDE SEQUENCE</scope>
    <source>
        <strain evidence="2">AP13</strain>
    </source>
</reference>
<evidence type="ECO:0000313" key="2">
    <source>
        <dbReference type="EMBL" id="KAG2577510.1"/>
    </source>
</evidence>
<dbReference type="AlphaFoldDB" id="A0A8T0QWR8"/>
<dbReference type="Proteomes" id="UP000823388">
    <property type="component" value="Chromosome 6N"/>
</dbReference>
<proteinExistence type="predicted"/>